<evidence type="ECO:0000256" key="1">
    <source>
        <dbReference type="SAM" id="MobiDB-lite"/>
    </source>
</evidence>
<protein>
    <submittedName>
        <fullName evidence="3">Uncharacterized protein</fullName>
    </submittedName>
</protein>
<keyword evidence="2" id="KW-0472">Membrane</keyword>
<evidence type="ECO:0000313" key="3">
    <source>
        <dbReference type="EMBL" id="MCE3052482.1"/>
    </source>
</evidence>
<proteinExistence type="predicted"/>
<evidence type="ECO:0000313" key="4">
    <source>
        <dbReference type="Proteomes" id="UP000823775"/>
    </source>
</evidence>
<accession>A0ABS8WR02</accession>
<feature type="non-terminal residue" evidence="3">
    <location>
        <position position="103"/>
    </location>
</feature>
<dbReference type="Proteomes" id="UP000823775">
    <property type="component" value="Unassembled WGS sequence"/>
</dbReference>
<gene>
    <name evidence="3" type="ORF">HAX54_052732</name>
</gene>
<name>A0ABS8WR02_DATST</name>
<comment type="caution">
    <text evidence="3">The sequence shown here is derived from an EMBL/GenBank/DDBJ whole genome shotgun (WGS) entry which is preliminary data.</text>
</comment>
<keyword evidence="4" id="KW-1185">Reference proteome</keyword>
<feature type="transmembrane region" description="Helical" evidence="2">
    <location>
        <begin position="15"/>
        <end position="31"/>
    </location>
</feature>
<feature type="compositionally biased region" description="Basic and acidic residues" evidence="1">
    <location>
        <begin position="91"/>
        <end position="103"/>
    </location>
</feature>
<sequence>MALRWCHHNSKHPKVPQIIGGWATIVIYILYPMRRPPTTAHHLRLQCIRCMMSILRGLWGGVATASYHELRTLLDRWVAPGPGLPTTLPPDPKKPTKEDTTSW</sequence>
<evidence type="ECO:0000256" key="2">
    <source>
        <dbReference type="SAM" id="Phobius"/>
    </source>
</evidence>
<organism evidence="3 4">
    <name type="scientific">Datura stramonium</name>
    <name type="common">Jimsonweed</name>
    <name type="synonym">Common thornapple</name>
    <dbReference type="NCBI Taxonomy" id="4076"/>
    <lineage>
        <taxon>Eukaryota</taxon>
        <taxon>Viridiplantae</taxon>
        <taxon>Streptophyta</taxon>
        <taxon>Embryophyta</taxon>
        <taxon>Tracheophyta</taxon>
        <taxon>Spermatophyta</taxon>
        <taxon>Magnoliopsida</taxon>
        <taxon>eudicotyledons</taxon>
        <taxon>Gunneridae</taxon>
        <taxon>Pentapetalae</taxon>
        <taxon>asterids</taxon>
        <taxon>lamiids</taxon>
        <taxon>Solanales</taxon>
        <taxon>Solanaceae</taxon>
        <taxon>Solanoideae</taxon>
        <taxon>Datureae</taxon>
        <taxon>Datura</taxon>
    </lineage>
</organism>
<keyword evidence="2" id="KW-0812">Transmembrane</keyword>
<reference evidence="3 4" key="1">
    <citation type="journal article" date="2021" name="BMC Genomics">
        <title>Datura genome reveals duplications of psychoactive alkaloid biosynthetic genes and high mutation rate following tissue culture.</title>
        <authorList>
            <person name="Rajewski A."/>
            <person name="Carter-House D."/>
            <person name="Stajich J."/>
            <person name="Litt A."/>
        </authorList>
    </citation>
    <scope>NUCLEOTIDE SEQUENCE [LARGE SCALE GENOMIC DNA]</scope>
    <source>
        <strain evidence="3">AR-01</strain>
    </source>
</reference>
<feature type="region of interest" description="Disordered" evidence="1">
    <location>
        <begin position="83"/>
        <end position="103"/>
    </location>
</feature>
<dbReference type="EMBL" id="JACEIK010009643">
    <property type="protein sequence ID" value="MCE3052482.1"/>
    <property type="molecule type" value="Genomic_DNA"/>
</dbReference>
<keyword evidence="2" id="KW-1133">Transmembrane helix</keyword>